<evidence type="ECO:0000313" key="13">
    <source>
        <dbReference type="Proteomes" id="UP000277580"/>
    </source>
</evidence>
<evidence type="ECO:0000256" key="10">
    <source>
        <dbReference type="RuleBase" id="RU361210"/>
    </source>
</evidence>
<evidence type="ECO:0000256" key="9">
    <source>
        <dbReference type="ARBA" id="ARBA00025287"/>
    </source>
</evidence>
<dbReference type="FunFam" id="1.20.120.1150:FF:000003">
    <property type="entry name" value="Serine/threonine-protein phosphatase 2A activator"/>
    <property type="match status" value="1"/>
</dbReference>
<protein>
    <recommendedName>
        <fullName evidence="10">Serine/threonine-protein phosphatase 2A activator</fullName>
        <ecNumber evidence="10">5.2.1.8</ecNumber>
    </recommendedName>
    <alternativeName>
        <fullName evidence="10">Phosphotyrosyl phosphatase activator</fullName>
    </alternativeName>
</protein>
<dbReference type="AlphaFoldDB" id="A0A3N4L1X1"/>
<dbReference type="InParanoid" id="A0A3N4L1X1"/>
<comment type="subcellular location">
    <subcellularLocation>
        <location evidence="3 10">Cytoplasm</location>
    </subcellularLocation>
    <subcellularLocation>
        <location evidence="2">Nucleus</location>
    </subcellularLocation>
</comment>
<feature type="region of interest" description="Disordered" evidence="11">
    <location>
        <begin position="1"/>
        <end position="26"/>
    </location>
</feature>
<dbReference type="SUPFAM" id="SSF140984">
    <property type="entry name" value="PTPA-like"/>
    <property type="match status" value="1"/>
</dbReference>
<dbReference type="InterPro" id="IPR037218">
    <property type="entry name" value="PTPA_sf"/>
</dbReference>
<dbReference type="GO" id="GO:0008160">
    <property type="term" value="F:protein tyrosine phosphatase activator activity"/>
    <property type="evidence" value="ECO:0007669"/>
    <property type="project" value="TreeGrafter"/>
</dbReference>
<keyword evidence="6 10" id="KW-0697">Rotamase</keyword>
<dbReference type="GO" id="GO:0003755">
    <property type="term" value="F:peptidyl-prolyl cis-trans isomerase activity"/>
    <property type="evidence" value="ECO:0007669"/>
    <property type="project" value="UniProtKB-KW"/>
</dbReference>
<gene>
    <name evidence="12" type="ORF">P167DRAFT_561793</name>
</gene>
<comment type="function">
    <text evidence="9">PPIases accelerate the folding of proteins. It catalyzes the cis-trans isomerization of proline imidic peptide bonds in oligopeptides. Acts as a regulatory subunit for PP2A-like phosphatases modulating their activity or substrate specificity, probably by inducing a conformational change in the catalytic subunit, a direct target of the PPIase. Can reactivate inactive phosphatase PP2A-phosphatase methylesterase complexes (PP2Ai) in presence of ATP and Mg(2+) by dissociating the inactive form from the complex.</text>
</comment>
<evidence type="ECO:0000256" key="7">
    <source>
        <dbReference type="ARBA" id="ARBA00023235"/>
    </source>
</evidence>
<organism evidence="12 13">
    <name type="scientific">Morchella conica CCBAS932</name>
    <dbReference type="NCBI Taxonomy" id="1392247"/>
    <lineage>
        <taxon>Eukaryota</taxon>
        <taxon>Fungi</taxon>
        <taxon>Dikarya</taxon>
        <taxon>Ascomycota</taxon>
        <taxon>Pezizomycotina</taxon>
        <taxon>Pezizomycetes</taxon>
        <taxon>Pezizales</taxon>
        <taxon>Morchellaceae</taxon>
        <taxon>Morchella</taxon>
    </lineage>
</organism>
<keyword evidence="13" id="KW-1185">Reference proteome</keyword>
<dbReference type="InterPro" id="IPR004327">
    <property type="entry name" value="Phstyr_phstse_ac"/>
</dbReference>
<dbReference type="GO" id="GO:0000159">
    <property type="term" value="C:protein phosphatase type 2A complex"/>
    <property type="evidence" value="ECO:0007669"/>
    <property type="project" value="TreeGrafter"/>
</dbReference>
<feature type="compositionally biased region" description="Polar residues" evidence="11">
    <location>
        <begin position="436"/>
        <end position="449"/>
    </location>
</feature>
<feature type="region of interest" description="Disordered" evidence="11">
    <location>
        <begin position="514"/>
        <end position="533"/>
    </location>
</feature>
<evidence type="ECO:0000256" key="4">
    <source>
        <dbReference type="ARBA" id="ARBA00011019"/>
    </source>
</evidence>
<evidence type="ECO:0000313" key="12">
    <source>
        <dbReference type="EMBL" id="RPB16810.1"/>
    </source>
</evidence>
<comment type="catalytic activity">
    <reaction evidence="1 10">
        <text>[protein]-peptidylproline (omega=180) = [protein]-peptidylproline (omega=0)</text>
        <dbReference type="Rhea" id="RHEA:16237"/>
        <dbReference type="Rhea" id="RHEA-COMP:10747"/>
        <dbReference type="Rhea" id="RHEA-COMP:10748"/>
        <dbReference type="ChEBI" id="CHEBI:83833"/>
        <dbReference type="ChEBI" id="CHEBI:83834"/>
        <dbReference type="EC" id="5.2.1.8"/>
    </reaction>
</comment>
<accession>A0A3N4L1X1</accession>
<evidence type="ECO:0000256" key="2">
    <source>
        <dbReference type="ARBA" id="ARBA00004123"/>
    </source>
</evidence>
<keyword evidence="8" id="KW-0539">Nucleus</keyword>
<dbReference type="PANTHER" id="PTHR10012">
    <property type="entry name" value="SERINE/THREONINE-PROTEIN PHOSPHATASE 2A REGULATORY SUBUNIT B"/>
    <property type="match status" value="1"/>
</dbReference>
<dbReference type="InterPro" id="IPR043170">
    <property type="entry name" value="PTPA_C_lid"/>
</dbReference>
<dbReference type="Pfam" id="PF03095">
    <property type="entry name" value="PTPA"/>
    <property type="match status" value="1"/>
</dbReference>
<feature type="compositionally biased region" description="Low complexity" evidence="11">
    <location>
        <begin position="457"/>
        <end position="475"/>
    </location>
</feature>
<feature type="region of interest" description="Disordered" evidence="11">
    <location>
        <begin position="389"/>
        <end position="501"/>
    </location>
</feature>
<dbReference type="PANTHER" id="PTHR10012:SF3">
    <property type="entry name" value="SERINE_THREONINE-PROTEIN PHOSPHATASE 2A ACTIVATOR 1"/>
    <property type="match status" value="1"/>
</dbReference>
<name>A0A3N4L1X1_9PEZI</name>
<keyword evidence="7 10" id="KW-0413">Isomerase</keyword>
<evidence type="ECO:0000256" key="3">
    <source>
        <dbReference type="ARBA" id="ARBA00004496"/>
    </source>
</evidence>
<dbReference type="FunCoup" id="A0A3N4L1X1">
    <property type="interactions" value="98"/>
</dbReference>
<dbReference type="Gene3D" id="1.20.120.1150">
    <property type="match status" value="1"/>
</dbReference>
<dbReference type="GO" id="GO:0007052">
    <property type="term" value="P:mitotic spindle organization"/>
    <property type="evidence" value="ECO:0007669"/>
    <property type="project" value="TreeGrafter"/>
</dbReference>
<evidence type="ECO:0000256" key="6">
    <source>
        <dbReference type="ARBA" id="ARBA00023110"/>
    </source>
</evidence>
<dbReference type="EMBL" id="ML119107">
    <property type="protein sequence ID" value="RPB16810.1"/>
    <property type="molecule type" value="Genomic_DNA"/>
</dbReference>
<reference evidence="12 13" key="1">
    <citation type="journal article" date="2018" name="Nat. Ecol. Evol.">
        <title>Pezizomycetes genomes reveal the molecular basis of ectomycorrhizal truffle lifestyle.</title>
        <authorList>
            <person name="Murat C."/>
            <person name="Payen T."/>
            <person name="Noel B."/>
            <person name="Kuo A."/>
            <person name="Morin E."/>
            <person name="Chen J."/>
            <person name="Kohler A."/>
            <person name="Krizsan K."/>
            <person name="Balestrini R."/>
            <person name="Da Silva C."/>
            <person name="Montanini B."/>
            <person name="Hainaut M."/>
            <person name="Levati E."/>
            <person name="Barry K.W."/>
            <person name="Belfiori B."/>
            <person name="Cichocki N."/>
            <person name="Clum A."/>
            <person name="Dockter R.B."/>
            <person name="Fauchery L."/>
            <person name="Guy J."/>
            <person name="Iotti M."/>
            <person name="Le Tacon F."/>
            <person name="Lindquist E.A."/>
            <person name="Lipzen A."/>
            <person name="Malagnac F."/>
            <person name="Mello A."/>
            <person name="Molinier V."/>
            <person name="Miyauchi S."/>
            <person name="Poulain J."/>
            <person name="Riccioni C."/>
            <person name="Rubini A."/>
            <person name="Sitrit Y."/>
            <person name="Splivallo R."/>
            <person name="Traeger S."/>
            <person name="Wang M."/>
            <person name="Zifcakova L."/>
            <person name="Wipf D."/>
            <person name="Zambonelli A."/>
            <person name="Paolocci F."/>
            <person name="Nowrousian M."/>
            <person name="Ottonello S."/>
            <person name="Baldrian P."/>
            <person name="Spatafora J.W."/>
            <person name="Henrissat B."/>
            <person name="Nagy L.G."/>
            <person name="Aury J.M."/>
            <person name="Wincker P."/>
            <person name="Grigoriev I.V."/>
            <person name="Bonfante P."/>
            <person name="Martin F.M."/>
        </authorList>
    </citation>
    <scope>NUCLEOTIDE SEQUENCE [LARGE SCALE GENOMIC DNA]</scope>
    <source>
        <strain evidence="12 13">CCBAS932</strain>
    </source>
</reference>
<feature type="compositionally biased region" description="Low complexity" evidence="11">
    <location>
        <begin position="400"/>
        <end position="435"/>
    </location>
</feature>
<dbReference type="CDD" id="cd04087">
    <property type="entry name" value="PTPA"/>
    <property type="match status" value="1"/>
</dbReference>
<dbReference type="GO" id="GO:0005737">
    <property type="term" value="C:cytoplasm"/>
    <property type="evidence" value="ECO:0007669"/>
    <property type="project" value="UniProtKB-SubCell"/>
</dbReference>
<dbReference type="GO" id="GO:0005634">
    <property type="term" value="C:nucleus"/>
    <property type="evidence" value="ECO:0007669"/>
    <property type="project" value="UniProtKB-SubCell"/>
</dbReference>
<dbReference type="STRING" id="1392247.A0A3N4L1X1"/>
<feature type="compositionally biased region" description="Polar residues" evidence="11">
    <location>
        <begin position="389"/>
        <end position="399"/>
    </location>
</feature>
<evidence type="ECO:0000256" key="8">
    <source>
        <dbReference type="ARBA" id="ARBA00023242"/>
    </source>
</evidence>
<proteinExistence type="inferred from homology"/>
<dbReference type="Proteomes" id="UP000277580">
    <property type="component" value="Unassembled WGS sequence"/>
</dbReference>
<sequence>MASSSASTTGSSTPQQSLMSQSQLQSQLEPIDISSHNFTTPSKRIHNQQDVDYFLTSPAYKLITTFILHLNASVSPLDHSTNALRNPAHYTLVSETTNVSPAVQNIIDLIHALDSLITQAPPDAGPRRFGNVAFRKWHDLVASSVPTLLDQHLPPYIASHPTAKSELLPYLLGSFGSAQRLDYGTGHELSFAAFLCCLWVLGGFEPGRDEIALTLRCFDAYFHLVRRLVLTYTLEPAGSHGVWGLDDHAFLPYVFGSAQLTTYPPSSSSGEAAAAAEVNAPKMVDPAVASALEDVPKPGDVVTSLVVERERVRNLYFGAVGFIYDVKTGPFWEHSPILYDISGVQGGWGKINKGMLKMYNAEVLGKFPVVQHFPFGSIFNWGAPSHSNHNTTAATTQHQSNINNSNSSSSTSRGIPDTAAPTSAPTTRAPWATATNNSSPASLSNTGATTRAPWAATGTPSSSVSITTSSSTPSTRAPWAKPPAPDNVMTTKPGEQPLTTAPWAAPQVPLYPTSAGMSAAHHPPPPRQLSGEDTVAPWKLGGEGGAEAVPPPPVTEANLGPKRTSSPDSRLAASLDGEEAEKRRGSLGTGGVRVAETGDLSLGRKGSVVKGENNE</sequence>
<evidence type="ECO:0000256" key="11">
    <source>
        <dbReference type="SAM" id="MobiDB-lite"/>
    </source>
</evidence>
<evidence type="ECO:0000256" key="5">
    <source>
        <dbReference type="ARBA" id="ARBA00022490"/>
    </source>
</evidence>
<feature type="region of interest" description="Disordered" evidence="11">
    <location>
        <begin position="541"/>
        <end position="615"/>
    </location>
</feature>
<dbReference type="OrthoDB" id="16120at2759"/>
<keyword evidence="5 10" id="KW-0963">Cytoplasm</keyword>
<comment type="similarity">
    <text evidence="4 10">Belongs to the PTPA-type PPIase family.</text>
</comment>
<evidence type="ECO:0000256" key="1">
    <source>
        <dbReference type="ARBA" id="ARBA00000971"/>
    </source>
</evidence>
<dbReference type="EC" id="5.2.1.8" evidence="10"/>